<feature type="compositionally biased region" description="Basic and acidic residues" evidence="1">
    <location>
        <begin position="1"/>
        <end position="10"/>
    </location>
</feature>
<protein>
    <submittedName>
        <fullName evidence="2">Uncharacterized protein</fullName>
    </submittedName>
</protein>
<evidence type="ECO:0000313" key="3">
    <source>
        <dbReference type="Proteomes" id="UP000602198"/>
    </source>
</evidence>
<reference evidence="2 3" key="1">
    <citation type="submission" date="2021-01" db="EMBL/GenBank/DDBJ databases">
        <title>WGS of actinomycetes isolated from Thailand.</title>
        <authorList>
            <person name="Thawai C."/>
        </authorList>
    </citation>
    <scope>NUCLEOTIDE SEQUENCE [LARGE SCALE GENOMIC DNA]</scope>
    <source>
        <strain evidence="2 3">LPG 2</strain>
    </source>
</reference>
<sequence length="45" mass="4976">MRADRMRRAVENAAAIEQADGTTTARQHEQLAAEYADTDGPDTDR</sequence>
<organism evidence="2 3">
    <name type="scientific">Nocardia acididurans</name>
    <dbReference type="NCBI Taxonomy" id="2802282"/>
    <lineage>
        <taxon>Bacteria</taxon>
        <taxon>Bacillati</taxon>
        <taxon>Actinomycetota</taxon>
        <taxon>Actinomycetes</taxon>
        <taxon>Mycobacteriales</taxon>
        <taxon>Nocardiaceae</taxon>
        <taxon>Nocardia</taxon>
    </lineage>
</organism>
<accession>A0ABS1M3W4</accession>
<evidence type="ECO:0000256" key="1">
    <source>
        <dbReference type="SAM" id="MobiDB-lite"/>
    </source>
</evidence>
<proteinExistence type="predicted"/>
<feature type="compositionally biased region" description="Acidic residues" evidence="1">
    <location>
        <begin position="36"/>
        <end position="45"/>
    </location>
</feature>
<name>A0ABS1M3W4_9NOCA</name>
<dbReference type="Proteomes" id="UP000602198">
    <property type="component" value="Unassembled WGS sequence"/>
</dbReference>
<gene>
    <name evidence="2" type="ORF">JK358_12615</name>
</gene>
<keyword evidence="3" id="KW-1185">Reference proteome</keyword>
<comment type="caution">
    <text evidence="2">The sequence shown here is derived from an EMBL/GenBank/DDBJ whole genome shotgun (WGS) entry which is preliminary data.</text>
</comment>
<evidence type="ECO:0000313" key="2">
    <source>
        <dbReference type="EMBL" id="MBL1075236.1"/>
    </source>
</evidence>
<feature type="region of interest" description="Disordered" evidence="1">
    <location>
        <begin position="1"/>
        <end position="45"/>
    </location>
</feature>
<dbReference type="EMBL" id="JAERRJ010000004">
    <property type="protein sequence ID" value="MBL1075236.1"/>
    <property type="molecule type" value="Genomic_DNA"/>
</dbReference>
<dbReference type="RefSeq" id="WP_201947035.1">
    <property type="nucleotide sequence ID" value="NZ_JAERRJ010000004.1"/>
</dbReference>